<dbReference type="PROSITE" id="PS00028">
    <property type="entry name" value="ZINC_FINGER_C2H2_1"/>
    <property type="match status" value="1"/>
</dbReference>
<feature type="domain" description="C2H2-type" evidence="2">
    <location>
        <begin position="1257"/>
        <end position="1279"/>
    </location>
</feature>
<evidence type="ECO:0000256" key="1">
    <source>
        <dbReference type="ARBA" id="ARBA00009422"/>
    </source>
</evidence>
<dbReference type="PANTHER" id="PTHR12616">
    <property type="entry name" value="VACUOLAR PROTEIN SORTING VPS41"/>
    <property type="match status" value="1"/>
</dbReference>
<reference evidence="4" key="1">
    <citation type="submission" date="2019-03" db="EMBL/GenBank/DDBJ databases">
        <title>Snf2 controls pulcherriminic acid biosynthesis and connects pigmentation and antifungal activity of the yeast Metschnikowia pulcherrima.</title>
        <authorList>
            <person name="Gore-Lloyd D."/>
            <person name="Sumann I."/>
            <person name="Brachmann A.O."/>
            <person name="Schneeberger K."/>
            <person name="Ortiz-Merino R.A."/>
            <person name="Moreno-Beltran M."/>
            <person name="Schlaefli M."/>
            <person name="Kirner P."/>
            <person name="Santos Kron A."/>
            <person name="Wolfe K.H."/>
            <person name="Piel J."/>
            <person name="Ahrens C.H."/>
            <person name="Henk D."/>
            <person name="Freimoser F.M."/>
        </authorList>
    </citation>
    <scope>NUCLEOTIDE SEQUENCE [LARGE SCALE GENOMIC DNA]</scope>
    <source>
        <strain evidence="4">APC 1.2</strain>
    </source>
</reference>
<evidence type="ECO:0000259" key="2">
    <source>
        <dbReference type="PROSITE" id="PS00028"/>
    </source>
</evidence>
<dbReference type="Proteomes" id="UP000292447">
    <property type="component" value="Chromosome III"/>
</dbReference>
<proteinExistence type="inferred from homology"/>
<dbReference type="GO" id="GO:0034058">
    <property type="term" value="P:endosomal vesicle fusion"/>
    <property type="evidence" value="ECO:0007669"/>
    <property type="project" value="TreeGrafter"/>
</dbReference>
<dbReference type="GO" id="GO:0006623">
    <property type="term" value="P:protein targeting to vacuole"/>
    <property type="evidence" value="ECO:0007669"/>
    <property type="project" value="InterPro"/>
</dbReference>
<name>A0A4P6XQJ7_9ASCO</name>
<protein>
    <submittedName>
        <fullName evidence="3">Golgi CORVET complex core protein 8</fullName>
    </submittedName>
</protein>
<organism evidence="3 4">
    <name type="scientific">Metschnikowia aff. pulcherrima</name>
    <dbReference type="NCBI Taxonomy" id="2163413"/>
    <lineage>
        <taxon>Eukaryota</taxon>
        <taxon>Fungi</taxon>
        <taxon>Dikarya</taxon>
        <taxon>Ascomycota</taxon>
        <taxon>Saccharomycotina</taxon>
        <taxon>Pichiomycetes</taxon>
        <taxon>Metschnikowiaceae</taxon>
        <taxon>Metschnikowia</taxon>
    </lineage>
</organism>
<dbReference type="GO" id="GO:0005770">
    <property type="term" value="C:late endosome"/>
    <property type="evidence" value="ECO:0007669"/>
    <property type="project" value="TreeGrafter"/>
</dbReference>
<dbReference type="EMBL" id="CP034458">
    <property type="protein sequence ID" value="QBM88141.1"/>
    <property type="molecule type" value="Genomic_DNA"/>
</dbReference>
<keyword evidence="4" id="KW-1185">Reference proteome</keyword>
<dbReference type="Gene3D" id="2.130.10.10">
    <property type="entry name" value="YVTN repeat-like/Quinoprotein amine dehydrogenase"/>
    <property type="match status" value="1"/>
</dbReference>
<dbReference type="GO" id="GO:0030897">
    <property type="term" value="C:HOPS complex"/>
    <property type="evidence" value="ECO:0007669"/>
    <property type="project" value="TreeGrafter"/>
</dbReference>
<dbReference type="PANTHER" id="PTHR12616:SF8">
    <property type="entry name" value="VACUOLAR PROTEIN SORTING-ASSOCIATED PROTEIN 8 HOMOLOG"/>
    <property type="match status" value="1"/>
</dbReference>
<dbReference type="InterPro" id="IPR013087">
    <property type="entry name" value="Znf_C2H2_type"/>
</dbReference>
<dbReference type="InterPro" id="IPR045111">
    <property type="entry name" value="Vps41/Vps8"/>
</dbReference>
<dbReference type="Pfam" id="PF12816">
    <property type="entry name" value="TPR_Vps8"/>
    <property type="match status" value="1"/>
</dbReference>
<dbReference type="InterPro" id="IPR025941">
    <property type="entry name" value="Vps8_central_dom"/>
</dbReference>
<dbReference type="InterPro" id="IPR015943">
    <property type="entry name" value="WD40/YVTN_repeat-like_dom_sf"/>
</dbReference>
<dbReference type="InterPro" id="IPR036322">
    <property type="entry name" value="WD40_repeat_dom_sf"/>
</dbReference>
<accession>A0A4P6XQJ7</accession>
<dbReference type="STRING" id="2163413.A0A4P6XQJ7"/>
<evidence type="ECO:0000313" key="4">
    <source>
        <dbReference type="Proteomes" id="UP000292447"/>
    </source>
</evidence>
<dbReference type="SUPFAM" id="SSF50978">
    <property type="entry name" value="WD40 repeat-like"/>
    <property type="match status" value="1"/>
</dbReference>
<comment type="similarity">
    <text evidence="1">Belongs to the VPS8 family.</text>
</comment>
<evidence type="ECO:0000313" key="3">
    <source>
        <dbReference type="EMBL" id="QBM88141.1"/>
    </source>
</evidence>
<gene>
    <name evidence="3" type="primary">MPUL0C01040</name>
    <name evidence="3" type="ORF">METSCH_C01040</name>
</gene>
<sequence length="1328" mass="150171">MDSLLNTVSASSSPAPRSIASLRRQNFDARSQTAVSALLRARSAISPENDTIKRLLTQFKRPEYAQNSLNWSETTLICKTLNHPLFVANYGSPSAIELSPTHILVGTHLGRVAMFNYHQKLEFVLDTESSKAKKNPGREIRASPVTCIAVSATGVFVCAGHASGTIVVWEIPRQAPQNLQNAANTVIGPYGSIRAVSLEERAASSEILGHLNGVAVNTVSFIGDSHCNLVSTDLSGLVLFHHGIQRLFRRWFVLQRVLGHHIASEHDIFDRFSIHDSLVLPVGTAAQLTDHLGLMAVITSSILVVVSVCSLNNDATAFPKTHFKITRPRNVSAAHSPIGCVLWYPSIRGAKGLRNAKLAYSWNHVVTILELDNSRVPQNAMTILADLKDKDRAIPDLHMYKTARWAAPEPHLKVVSLNWLNLEILAALILNEQTSRTKLHFLYYTSHGSEYKLIFVGTDDVDSQQVAEMPTSGKAATFYNSSLRIFRHRPVVLVNSHSPCLKSVFTGSTAKWADRLVALITKRHFASALLCAYEFYCSENTGHLLLTGLPHTAAERHAIVEPFLLDLMRESLPEVLQPQSLGTRDALWLYFHITSILSKDKGYVVADLLDIMDSMHEITNHAEFFDVLEPFVMSGQILSLSPTIFKSLVETYVETGLGDRLTEIICLLDSSTLNIDSTLKLCEKHGLRECVVYIWTTLLKDYLRPFMMLMSDMDLSEYNDEEKCLVYTYVSYMLSGRRFPTDEYMNTAEEEAARSAVCKVLFSLQEIDAPPGINVSIETSVVFPYLYKFLRFNAFETLATLNEFFENPCLNTDAKGELNRQYVVEALFDIFRENKDVFTMEDRAHLAIFVARNYPKYFQFIRVSESVLQETVEMLCSSPESCHSDAELALESLLPVYDVKNEQYFLERIKAARFYRVAFALNRSMQKFSSALDIWLEQQKDVELADIHVNFSAFSDIVANAFKNQGVSQVEQARLFHTIEQNFETLISKNMHDMVVLANAYNPAMHLIVMKCHSKSLAFDYLRTLFEGVEPQNYGNAKLQLLVRYVTLSCEFARDKVCNLVDKFSTELSKHPAEHAMLQEELKKEQCFGALAILSRNNGEYGQSMTKLKDGLTTMAERNDWGEAEGLISIGLSICEKDKSCWQSFVQSLVGLTLPVESDTKLSNSVNEGIYTCFRRIIDMGEKEQNPQFFTDILQEVMDNATVLHVREVLQETLTSFYYDSEIHNITLGKLNDRIRKYMDHIRTEKLRGWVFKAKYCTSCGKPMRGDQALERHREAWEHREKAKVFLSTFEKEKFKDCELVLFKCTHAYHSQCLERLGSSGKCVICTQ</sequence>
<dbReference type="Pfam" id="PF23413">
    <property type="entry name" value="zf_RING_Vps8_fungal"/>
    <property type="match status" value="1"/>
</dbReference>
<dbReference type="Pfam" id="PF23410">
    <property type="entry name" value="Beta-prop_VPS8"/>
    <property type="match status" value="1"/>
</dbReference>